<evidence type="ECO:0008006" key="3">
    <source>
        <dbReference type="Google" id="ProtNLM"/>
    </source>
</evidence>
<evidence type="ECO:0000313" key="1">
    <source>
        <dbReference type="EMBL" id="WIY46695.1"/>
    </source>
</evidence>
<reference evidence="1 2" key="1">
    <citation type="submission" date="2023-06" db="EMBL/GenBank/DDBJ databases">
        <authorList>
            <person name="Ham H."/>
            <person name="Park D.S."/>
        </authorList>
    </citation>
    <scope>NUCLEOTIDE SEQUENCE [LARGE SCALE GENOMIC DNA]</scope>
    <source>
        <strain evidence="1 2">KACC 17005</strain>
    </source>
</reference>
<dbReference type="RefSeq" id="WP_011795981.1">
    <property type="nucleotide sequence ID" value="NZ_CP023687.1"/>
</dbReference>
<gene>
    <name evidence="1" type="ORF">QRO08_12570</name>
</gene>
<protein>
    <recommendedName>
        <fullName evidence="3">Phage protein</fullName>
    </recommendedName>
</protein>
<proteinExistence type="predicted"/>
<name>A0ABY9AIB4_PARCI</name>
<organism evidence="1 2">
    <name type="scientific">Paracidovorax citrulli</name>
    <name type="common">Acidovorax citrulli</name>
    <dbReference type="NCBI Taxonomy" id="80869"/>
    <lineage>
        <taxon>Bacteria</taxon>
        <taxon>Pseudomonadati</taxon>
        <taxon>Pseudomonadota</taxon>
        <taxon>Betaproteobacteria</taxon>
        <taxon>Burkholderiales</taxon>
        <taxon>Comamonadaceae</taxon>
        <taxon>Paracidovorax</taxon>
    </lineage>
</organism>
<dbReference type="GeneID" id="79792582"/>
<dbReference type="EMBL" id="CP127363">
    <property type="protein sequence ID" value="WIY46695.1"/>
    <property type="molecule type" value="Genomic_DNA"/>
</dbReference>
<accession>A0ABY9AIB4</accession>
<evidence type="ECO:0000313" key="2">
    <source>
        <dbReference type="Proteomes" id="UP001242732"/>
    </source>
</evidence>
<dbReference type="Proteomes" id="UP001242732">
    <property type="component" value="Chromosome"/>
</dbReference>
<keyword evidence="2" id="KW-1185">Reference proteome</keyword>
<sequence length="227" mass="24282">MALADITALLDDLARDQGSILAPEARVRALEAARLQYSSDHPRALPEDLTWLSDSIGPKPTAWTEHAWIKSAEYPIGRDPVSLIDVSAYLGPSGTQLLAATYVPAGAVVRVTIMAEHELSATADTIPARHRLPVAQYAAHLLCHQLATHYSAQREAAMGSDASMTESRARQFADRARELRTAYFAGVGLPDPFKAGASSSAPGAAAAAVVSWPSRNPRHSLVRRGLL</sequence>